<dbReference type="GO" id="GO:0015129">
    <property type="term" value="F:lactate transmembrane transporter activity"/>
    <property type="evidence" value="ECO:0007669"/>
    <property type="project" value="UniProtKB-UniRule"/>
</dbReference>
<feature type="transmembrane region" description="Helical" evidence="8">
    <location>
        <begin position="508"/>
        <end position="531"/>
    </location>
</feature>
<keyword evidence="3 8" id="KW-0813">Transport</keyword>
<evidence type="ECO:0000256" key="8">
    <source>
        <dbReference type="RuleBase" id="RU365092"/>
    </source>
</evidence>
<feature type="transmembrane region" description="Helical" evidence="8">
    <location>
        <begin position="26"/>
        <end position="43"/>
    </location>
</feature>
<evidence type="ECO:0000256" key="1">
    <source>
        <dbReference type="ARBA" id="ARBA00004651"/>
    </source>
</evidence>
<dbReference type="STRING" id="289377.HL41_02920"/>
<gene>
    <name evidence="9" type="ORF">HL41_02920</name>
</gene>
<dbReference type="PaxDb" id="289377-HL41_02920"/>
<keyword evidence="10" id="KW-1185">Reference proteome</keyword>
<evidence type="ECO:0000256" key="6">
    <source>
        <dbReference type="ARBA" id="ARBA00022989"/>
    </source>
</evidence>
<feature type="transmembrane region" description="Helical" evidence="8">
    <location>
        <begin position="183"/>
        <end position="207"/>
    </location>
</feature>
<feature type="transmembrane region" description="Helical" evidence="8">
    <location>
        <begin position="283"/>
        <end position="303"/>
    </location>
</feature>
<dbReference type="EMBL" id="CP008796">
    <property type="protein sequence ID" value="AIH03825.1"/>
    <property type="molecule type" value="Genomic_DNA"/>
</dbReference>
<feature type="transmembrane region" description="Helical" evidence="8">
    <location>
        <begin position="246"/>
        <end position="263"/>
    </location>
</feature>
<dbReference type="eggNOG" id="COG1620">
    <property type="taxonomic scope" value="Bacteria"/>
</dbReference>
<keyword evidence="4 8" id="KW-1003">Cell membrane</keyword>
<evidence type="ECO:0000313" key="9">
    <source>
        <dbReference type="EMBL" id="AIH03825.1"/>
    </source>
</evidence>
<dbReference type="AlphaFoldDB" id="A0A075WS13"/>
<dbReference type="OrthoDB" id="9761056at2"/>
<feature type="transmembrane region" description="Helical" evidence="8">
    <location>
        <begin position="219"/>
        <end position="240"/>
    </location>
</feature>
<dbReference type="Pfam" id="PF02652">
    <property type="entry name" value="Lactate_perm"/>
    <property type="match status" value="1"/>
</dbReference>
<keyword evidence="6 8" id="KW-1133">Transmembrane helix</keyword>
<name>A0A075WS13_9BACT</name>
<feature type="transmembrane region" description="Helical" evidence="8">
    <location>
        <begin position="102"/>
        <end position="120"/>
    </location>
</feature>
<dbReference type="GO" id="GO:0015295">
    <property type="term" value="F:solute:proton symporter activity"/>
    <property type="evidence" value="ECO:0007669"/>
    <property type="project" value="TreeGrafter"/>
</dbReference>
<feature type="transmembrane region" description="Helical" evidence="8">
    <location>
        <begin position="372"/>
        <end position="390"/>
    </location>
</feature>
<keyword evidence="7 8" id="KW-0472">Membrane</keyword>
<protein>
    <recommendedName>
        <fullName evidence="8">L-lactate permease</fullName>
    </recommendedName>
</protein>
<evidence type="ECO:0000256" key="3">
    <source>
        <dbReference type="ARBA" id="ARBA00022448"/>
    </source>
</evidence>
<feature type="transmembrane region" description="Helical" evidence="8">
    <location>
        <begin position="126"/>
        <end position="145"/>
    </location>
</feature>
<dbReference type="GO" id="GO:0005886">
    <property type="term" value="C:plasma membrane"/>
    <property type="evidence" value="ECO:0007669"/>
    <property type="project" value="UniProtKB-SubCell"/>
</dbReference>
<feature type="transmembrane region" description="Helical" evidence="8">
    <location>
        <begin position="152"/>
        <end position="171"/>
    </location>
</feature>
<dbReference type="PANTHER" id="PTHR30003">
    <property type="entry name" value="L-LACTATE PERMEASE"/>
    <property type="match status" value="1"/>
</dbReference>
<comment type="subcellular location">
    <subcellularLocation>
        <location evidence="1 8">Cell membrane</location>
        <topology evidence="1 8">Multi-pass membrane protein</topology>
    </subcellularLocation>
</comment>
<reference evidence="9 10" key="1">
    <citation type="journal article" date="2015" name="Genome Announc.">
        <title>Genome Sequence of a Sulfate-Reducing Thermophilic Bacterium, Thermodesulfobacterium commune DSM 2178T (Phylum Thermodesulfobacteria).</title>
        <authorList>
            <person name="Bhatnagar S."/>
            <person name="Badger J.H."/>
            <person name="Madupu R."/>
            <person name="Khouri H.M."/>
            <person name="O'Connor E.M."/>
            <person name="Robb F.T."/>
            <person name="Ward N.L."/>
            <person name="Eisen J.A."/>
        </authorList>
    </citation>
    <scope>NUCLEOTIDE SEQUENCE [LARGE SCALE GENOMIC DNA]</scope>
    <source>
        <strain evidence="9 10">DSM 2178</strain>
    </source>
</reference>
<evidence type="ECO:0000256" key="4">
    <source>
        <dbReference type="ARBA" id="ARBA00022475"/>
    </source>
</evidence>
<dbReference type="HOGENOM" id="CLU_522364_0_0_0"/>
<keyword evidence="5 8" id="KW-0812">Transmembrane</keyword>
<dbReference type="PANTHER" id="PTHR30003:SF2">
    <property type="entry name" value="L-LACTATE PERMEASE"/>
    <property type="match status" value="1"/>
</dbReference>
<comment type="function">
    <text evidence="8">Uptake of L-lactate across the membrane. Can also transport D-lactate and glycolate.</text>
</comment>
<evidence type="ECO:0000256" key="7">
    <source>
        <dbReference type="ARBA" id="ARBA00023136"/>
    </source>
</evidence>
<evidence type="ECO:0000313" key="10">
    <source>
        <dbReference type="Proteomes" id="UP000028481"/>
    </source>
</evidence>
<accession>A0A075WS13</accession>
<feature type="transmembrane region" description="Helical" evidence="8">
    <location>
        <begin position="335"/>
        <end position="351"/>
    </location>
</feature>
<organism evidence="9 10">
    <name type="scientific">Thermodesulfobacterium commune DSM 2178</name>
    <dbReference type="NCBI Taxonomy" id="289377"/>
    <lineage>
        <taxon>Bacteria</taxon>
        <taxon>Pseudomonadati</taxon>
        <taxon>Thermodesulfobacteriota</taxon>
        <taxon>Thermodesulfobacteria</taxon>
        <taxon>Thermodesulfobacteriales</taxon>
        <taxon>Thermodesulfobacteriaceae</taxon>
        <taxon>Thermodesulfobacterium</taxon>
    </lineage>
</organism>
<dbReference type="KEGG" id="tcm:HL41_02920"/>
<dbReference type="InterPro" id="IPR003804">
    <property type="entry name" value="Lactate_perm"/>
</dbReference>
<evidence type="ECO:0000256" key="5">
    <source>
        <dbReference type="ARBA" id="ARBA00022692"/>
    </source>
</evidence>
<comment type="similarity">
    <text evidence="2 8">Belongs to the lactate permease family.</text>
</comment>
<evidence type="ECO:0000256" key="2">
    <source>
        <dbReference type="ARBA" id="ARBA00010100"/>
    </source>
</evidence>
<sequence>MEVFLAVFPLLVVFWGMVFFHRSGTFVSIVGWVLAVLVAVTYFKTPLSVALGATYMGIIKALGITLAVLFTMFLIFLMRETGDLKNLIDYIKGIVKTKEEQVLFLGMGFGSLSTALGMVTPAMFPPIFRILGFSPVAAIAISILCYDPLTSFALFSIPITLPAKVALSFGINPSGISGLDEFIWDFTFKITLFLPIISPFFAFLMLYTVGGYEAIRKNFLPAFLSGLVLSLSALFCAYTRIFPVEIIGVISGLATMVFVYFYYRVKNVYGSNQEERVRFSSSILKSASPFLLLILFSFIVNLAPVKTKLSSLLGNLEVIPIFADKKEDLNILSNVWFWIMVVCILSIGILKPSSEQLKKTFSLWVQRSWGPFLAYSLFFAVAYIMAWSAMEVVNGKLVSTPYFKDYNMDRIIAIFLANTLGSLYPISAPFLGVLGTFVGGSATASNVLFAKIQWEATLSTVGAGAFMWVYAAHSVGGGIASAITPAKITNAAATIGVKGKEEGQFIKAVILPVLAITLISGILTLIFINFWG</sequence>
<dbReference type="RefSeq" id="WP_038062080.1">
    <property type="nucleotide sequence ID" value="NZ_CP008796.1"/>
</dbReference>
<proteinExistence type="inferred from homology"/>
<dbReference type="Proteomes" id="UP000028481">
    <property type="component" value="Chromosome"/>
</dbReference>
<feature type="transmembrane region" description="Helical" evidence="8">
    <location>
        <begin position="6"/>
        <end position="21"/>
    </location>
</feature>
<feature type="transmembrane region" description="Helical" evidence="8">
    <location>
        <begin position="55"/>
        <end position="77"/>
    </location>
</feature>